<gene>
    <name evidence="2" type="ORF">NNC55_11565</name>
</gene>
<accession>A0AAW5ISI0</accession>
<dbReference type="RefSeq" id="WP_254974810.1">
    <property type="nucleotide sequence ID" value="NZ_JANDWK010000031.1"/>
</dbReference>
<dbReference type="Pfam" id="PF10686">
    <property type="entry name" value="YAcAr"/>
    <property type="match status" value="1"/>
</dbReference>
<comment type="caution">
    <text evidence="2">The sequence shown here is derived from an EMBL/GenBank/DDBJ whole genome shotgun (WGS) entry which is preliminary data.</text>
</comment>
<name>A0AAW5ISI0_9BACT</name>
<protein>
    <submittedName>
        <fullName evidence="2">DUF2493 domain-containing protein</fullName>
    </submittedName>
</protein>
<evidence type="ECO:0000259" key="1">
    <source>
        <dbReference type="Pfam" id="PF10686"/>
    </source>
</evidence>
<feature type="domain" description="YspA cpYpsA-related SLOG" evidence="1">
    <location>
        <begin position="35"/>
        <end position="70"/>
    </location>
</feature>
<evidence type="ECO:0000313" key="2">
    <source>
        <dbReference type="EMBL" id="MCP9600585.1"/>
    </source>
</evidence>
<dbReference type="AlphaFoldDB" id="A0AAW5ISI0"/>
<dbReference type="Proteomes" id="UP001204486">
    <property type="component" value="Unassembled WGS sequence"/>
</dbReference>
<dbReference type="InterPro" id="IPR019627">
    <property type="entry name" value="YAcAr"/>
</dbReference>
<organism evidence="2 3">
    <name type="scientific">Segatella copri</name>
    <dbReference type="NCBI Taxonomy" id="165179"/>
    <lineage>
        <taxon>Bacteria</taxon>
        <taxon>Pseudomonadati</taxon>
        <taxon>Bacteroidota</taxon>
        <taxon>Bacteroidia</taxon>
        <taxon>Bacteroidales</taxon>
        <taxon>Prevotellaceae</taxon>
        <taxon>Segatella</taxon>
    </lineage>
</organism>
<proteinExistence type="predicted"/>
<dbReference type="EMBL" id="JANDWN010000033">
    <property type="protein sequence ID" value="MCP9600585.1"/>
    <property type="molecule type" value="Genomic_DNA"/>
</dbReference>
<evidence type="ECO:0000313" key="3">
    <source>
        <dbReference type="Proteomes" id="UP001204486"/>
    </source>
</evidence>
<reference evidence="2" key="1">
    <citation type="submission" date="2022-07" db="EMBL/GenBank/DDBJ databases">
        <title>Prevotella copri.</title>
        <authorList>
            <person name="Yang C."/>
        </authorList>
    </citation>
    <scope>NUCLEOTIDE SEQUENCE</scope>
    <source>
        <strain evidence="2">HF1476</strain>
    </source>
</reference>
<sequence length="119" mass="13646">MLRNTRYKLLGNFHHGMLKLDETFESLGDLDAHPIEIISGMADGADTLGIKYAKEHKLTMVLYPANWDKYPRMAGILRNMNMLVTATHLVAFWDGKSHGTKHMIEIAKEKGIPVWIYKY</sequence>